<comment type="caution">
    <text evidence="8">The sequence shown here is derived from an EMBL/GenBank/DDBJ whole genome shotgun (WGS) entry which is preliminary data.</text>
</comment>
<dbReference type="PANTHER" id="PTHR36174:SF1">
    <property type="entry name" value="LIPID II:GLYCINE GLYCYLTRANSFERASE"/>
    <property type="match status" value="1"/>
</dbReference>
<dbReference type="GO" id="GO:0016746">
    <property type="term" value="F:acyltransferase activity"/>
    <property type="evidence" value="ECO:0007669"/>
    <property type="project" value="UniProtKB-KW"/>
</dbReference>
<dbReference type="Proteomes" id="UP001172083">
    <property type="component" value="Unassembled WGS sequence"/>
</dbReference>
<keyword evidence="9" id="KW-1185">Reference proteome</keyword>
<dbReference type="PANTHER" id="PTHR36174">
    <property type="entry name" value="LIPID II:GLYCINE GLYCYLTRANSFERASE"/>
    <property type="match status" value="1"/>
</dbReference>
<keyword evidence="5 8" id="KW-0012">Acyltransferase</keyword>
<dbReference type="InterPro" id="IPR038740">
    <property type="entry name" value="BioF2-like_GNAT_dom"/>
</dbReference>
<keyword evidence="2 8" id="KW-0808">Transferase</keyword>
<feature type="domain" description="BioF2-like acetyltransferase" evidence="7">
    <location>
        <begin position="159"/>
        <end position="279"/>
    </location>
</feature>
<evidence type="ECO:0000256" key="6">
    <source>
        <dbReference type="ARBA" id="ARBA00023316"/>
    </source>
</evidence>
<evidence type="ECO:0000256" key="5">
    <source>
        <dbReference type="ARBA" id="ARBA00023315"/>
    </source>
</evidence>
<reference evidence="8" key="1">
    <citation type="submission" date="2023-06" db="EMBL/GenBank/DDBJ databases">
        <title>Genomic of Agaribacillus aureum.</title>
        <authorList>
            <person name="Wang G."/>
        </authorList>
    </citation>
    <scope>NUCLEOTIDE SEQUENCE</scope>
    <source>
        <strain evidence="8">BMA12</strain>
    </source>
</reference>
<dbReference type="RefSeq" id="WP_346759531.1">
    <property type="nucleotide sequence ID" value="NZ_JAUJEB010000004.1"/>
</dbReference>
<evidence type="ECO:0000256" key="2">
    <source>
        <dbReference type="ARBA" id="ARBA00022679"/>
    </source>
</evidence>
<keyword evidence="3" id="KW-0133">Cell shape</keyword>
<sequence>MRYEVKILNPAQVDNWNNIIKELGGSIFHTVNWYQVLEECYGYKANYFGVFDGEKVVGVIPIVGIDSFLTGKRGVSLPFSDYCPVLLEEGFDTKAIISDIMDFGRKNGWKSVEFRGLNCPKSQDLVSDSYYVHQINLEPPYEEILKTFNRKNRMNIKKSVKNNIQVVRENTRELITKFYQLNCKNKKKNGVPPAPLAFYMKIYEHIIEKGLGNIFVAKLNGDVISMGIVFHFRGQVLMKYLAQDYRYQQFRPNNALINEIIKFYAGSTWKVFCFGRTAMHNTGLHQFKKGWGTQVGTLDYHKINLESKTKSSYGQIHRSKEKYFSKMPLWMLKMIGNVMYKHIG</sequence>
<dbReference type="Gene3D" id="3.40.630.30">
    <property type="match status" value="1"/>
</dbReference>
<name>A0ABT8LAV0_9BACT</name>
<evidence type="ECO:0000313" key="8">
    <source>
        <dbReference type="EMBL" id="MDN5214196.1"/>
    </source>
</evidence>
<dbReference type="Pfam" id="PF13480">
    <property type="entry name" value="Acetyltransf_6"/>
    <property type="match status" value="1"/>
</dbReference>
<keyword evidence="6" id="KW-0961">Cell wall biogenesis/degradation</keyword>
<dbReference type="InterPro" id="IPR003447">
    <property type="entry name" value="FEMABX"/>
</dbReference>
<dbReference type="InterPro" id="IPR050644">
    <property type="entry name" value="PG_Glycine_Bridge_Synth"/>
</dbReference>
<dbReference type="PROSITE" id="PS51191">
    <property type="entry name" value="FEMABX"/>
    <property type="match status" value="1"/>
</dbReference>
<accession>A0ABT8LAV0</accession>
<evidence type="ECO:0000256" key="4">
    <source>
        <dbReference type="ARBA" id="ARBA00022984"/>
    </source>
</evidence>
<evidence type="ECO:0000256" key="1">
    <source>
        <dbReference type="ARBA" id="ARBA00009943"/>
    </source>
</evidence>
<evidence type="ECO:0000259" key="7">
    <source>
        <dbReference type="Pfam" id="PF13480"/>
    </source>
</evidence>
<dbReference type="SUPFAM" id="SSF55729">
    <property type="entry name" value="Acyl-CoA N-acyltransferases (Nat)"/>
    <property type="match status" value="1"/>
</dbReference>
<evidence type="ECO:0000313" key="9">
    <source>
        <dbReference type="Proteomes" id="UP001172083"/>
    </source>
</evidence>
<dbReference type="InterPro" id="IPR016181">
    <property type="entry name" value="Acyl_CoA_acyltransferase"/>
</dbReference>
<comment type="similarity">
    <text evidence="1">Belongs to the FemABX family.</text>
</comment>
<dbReference type="EC" id="2.3.1.-" evidence="8"/>
<organism evidence="8 9">
    <name type="scientific">Agaribacillus aureus</name>
    <dbReference type="NCBI Taxonomy" id="3051825"/>
    <lineage>
        <taxon>Bacteria</taxon>
        <taxon>Pseudomonadati</taxon>
        <taxon>Bacteroidota</taxon>
        <taxon>Cytophagia</taxon>
        <taxon>Cytophagales</taxon>
        <taxon>Splendidivirgaceae</taxon>
        <taxon>Agaribacillus</taxon>
    </lineage>
</organism>
<proteinExistence type="inferred from homology"/>
<evidence type="ECO:0000256" key="3">
    <source>
        <dbReference type="ARBA" id="ARBA00022960"/>
    </source>
</evidence>
<protein>
    <submittedName>
        <fullName evidence="8">GNAT family N-acetyltransferase</fullName>
        <ecNumber evidence="8">2.3.1.-</ecNumber>
    </submittedName>
</protein>
<keyword evidence="4" id="KW-0573">Peptidoglycan synthesis</keyword>
<dbReference type="EMBL" id="JAUJEB010000004">
    <property type="protein sequence ID" value="MDN5214196.1"/>
    <property type="molecule type" value="Genomic_DNA"/>
</dbReference>
<gene>
    <name evidence="8" type="ORF">QQ020_19115</name>
</gene>